<sequence length="567" mass="64608">MERNPLNLPEILEVISQYLWRPDRARCLLVSRLFYSVMVPRVWRKIVLEPPTPSYRGSIAMLLRSELPKPSYPTGEALEHHKHHIQELEFRGEYPSEYFSLVGCSQLRTLGLSSWILTEHLPADKAIEKMNPAVMGLARLAAVHALNIRQVSICLTKDPMLTVTEGLWSALVQCSELEQLLLKNLTVPNECNSSFFKVCENVSSLSLISVKIPSVPNKAIDISEGIRTIDIENNANGNDDTGNFTLQGPRTITIVGPPYLQLMTLRTHQIDPKMVRACIHLESMTWRQHAEMGTGLESIPDWDDAPFCNDLSANPWPFSRLVSLDLSWTMVHDEALARVLSQLHKLKTLRAIRTGFGRASLHQLFAERWTSSGESADRLCDSIETLVVDMCTNLTGAMIQTILSSCRNLVVFSADKISIEDIARGKEWICTELQELRFFLSAEVHSSYQDSSPMTENLRMQRAAFAQLGQLTRLRILYLTYIRRSERTRMKTLHLRVESGLELLTGLKYLRELYFQGDDSQKLGVEEAAWMVENWPQLRKLRGSVNEDLRVLEQMKSVLFARQISFH</sequence>
<dbReference type="Gene3D" id="3.80.10.10">
    <property type="entry name" value="Ribonuclease Inhibitor"/>
    <property type="match status" value="2"/>
</dbReference>
<dbReference type="PANTHER" id="PTHR13318">
    <property type="entry name" value="PARTNER OF PAIRED, ISOFORM B-RELATED"/>
    <property type="match status" value="1"/>
</dbReference>
<accession>A0A9P6IQ33</accession>
<protein>
    <recommendedName>
        <fullName evidence="3">F-box domain-containing protein</fullName>
    </recommendedName>
</protein>
<dbReference type="GO" id="GO:0031146">
    <property type="term" value="P:SCF-dependent proteasomal ubiquitin-dependent protein catabolic process"/>
    <property type="evidence" value="ECO:0007669"/>
    <property type="project" value="TreeGrafter"/>
</dbReference>
<evidence type="ECO:0008006" key="3">
    <source>
        <dbReference type="Google" id="ProtNLM"/>
    </source>
</evidence>
<dbReference type="EMBL" id="JAAAHW010009441">
    <property type="protein sequence ID" value="KAF9940903.1"/>
    <property type="molecule type" value="Genomic_DNA"/>
</dbReference>
<organism evidence="1 2">
    <name type="scientific">Modicella reniformis</name>
    <dbReference type="NCBI Taxonomy" id="1440133"/>
    <lineage>
        <taxon>Eukaryota</taxon>
        <taxon>Fungi</taxon>
        <taxon>Fungi incertae sedis</taxon>
        <taxon>Mucoromycota</taxon>
        <taxon>Mortierellomycotina</taxon>
        <taxon>Mortierellomycetes</taxon>
        <taxon>Mortierellales</taxon>
        <taxon>Mortierellaceae</taxon>
        <taxon>Modicella</taxon>
    </lineage>
</organism>
<gene>
    <name evidence="1" type="ORF">BGZ65_005811</name>
</gene>
<dbReference type="InterPro" id="IPR032675">
    <property type="entry name" value="LRR_dom_sf"/>
</dbReference>
<dbReference type="OrthoDB" id="2446741at2759"/>
<keyword evidence="2" id="KW-1185">Reference proteome</keyword>
<proteinExistence type="predicted"/>
<dbReference type="SUPFAM" id="SSF52047">
    <property type="entry name" value="RNI-like"/>
    <property type="match status" value="1"/>
</dbReference>
<dbReference type="Proteomes" id="UP000749646">
    <property type="component" value="Unassembled WGS sequence"/>
</dbReference>
<evidence type="ECO:0000313" key="1">
    <source>
        <dbReference type="EMBL" id="KAF9940903.1"/>
    </source>
</evidence>
<reference evidence="1" key="1">
    <citation type="journal article" date="2020" name="Fungal Divers.">
        <title>Resolving the Mortierellaceae phylogeny through synthesis of multi-gene phylogenetics and phylogenomics.</title>
        <authorList>
            <person name="Vandepol N."/>
            <person name="Liber J."/>
            <person name="Desiro A."/>
            <person name="Na H."/>
            <person name="Kennedy M."/>
            <person name="Barry K."/>
            <person name="Grigoriev I.V."/>
            <person name="Miller A.N."/>
            <person name="O'Donnell K."/>
            <person name="Stajich J.E."/>
            <person name="Bonito G."/>
        </authorList>
    </citation>
    <scope>NUCLEOTIDE SEQUENCE</scope>
    <source>
        <strain evidence="1">MES-2147</strain>
    </source>
</reference>
<dbReference type="AlphaFoldDB" id="A0A9P6IQ33"/>
<name>A0A9P6IQ33_9FUNG</name>
<comment type="caution">
    <text evidence="1">The sequence shown here is derived from an EMBL/GenBank/DDBJ whole genome shotgun (WGS) entry which is preliminary data.</text>
</comment>
<dbReference type="GO" id="GO:0019005">
    <property type="term" value="C:SCF ubiquitin ligase complex"/>
    <property type="evidence" value="ECO:0007669"/>
    <property type="project" value="TreeGrafter"/>
</dbReference>
<evidence type="ECO:0000313" key="2">
    <source>
        <dbReference type="Proteomes" id="UP000749646"/>
    </source>
</evidence>